<comment type="similarity">
    <text evidence="2 10">Belongs to the binding-protein-dependent transport system permease family. CysTW subfamily.</text>
</comment>
<protein>
    <recommendedName>
        <fullName evidence="10">Phosphate transport system permease protein</fullName>
    </recommendedName>
</protein>
<evidence type="ECO:0000256" key="11">
    <source>
        <dbReference type="SAM" id="MobiDB-lite"/>
    </source>
</evidence>
<gene>
    <name evidence="13" type="primary">pstC</name>
    <name evidence="13" type="ORF">LZ495_06410</name>
</gene>
<keyword evidence="6 9" id="KW-0812">Transmembrane</keyword>
<evidence type="ECO:0000256" key="8">
    <source>
        <dbReference type="ARBA" id="ARBA00023136"/>
    </source>
</evidence>
<accession>A0AA41PX66</accession>
<keyword evidence="8 9" id="KW-0472">Membrane</keyword>
<keyword evidence="7 9" id="KW-1133">Transmembrane helix</keyword>
<dbReference type="InterPro" id="IPR000515">
    <property type="entry name" value="MetI-like"/>
</dbReference>
<feature type="domain" description="ABC transmembrane type-1" evidence="12">
    <location>
        <begin position="108"/>
        <end position="335"/>
    </location>
</feature>
<proteinExistence type="inferred from homology"/>
<dbReference type="InterPro" id="IPR035906">
    <property type="entry name" value="MetI-like_sf"/>
</dbReference>
<feature type="transmembrane region" description="Helical" evidence="9">
    <location>
        <begin position="145"/>
        <end position="166"/>
    </location>
</feature>
<keyword evidence="3 9" id="KW-0813">Transport</keyword>
<dbReference type="PANTHER" id="PTHR30425">
    <property type="entry name" value="PHOSPHATE TRANSPORT SYSTEM PERMEASE PROTEIN PST"/>
    <property type="match status" value="1"/>
</dbReference>
<evidence type="ECO:0000256" key="5">
    <source>
        <dbReference type="ARBA" id="ARBA00022592"/>
    </source>
</evidence>
<sequence>MSTSITPESRGDAKRDSGRRRGRSDKTGHGTDAKLPKPAKTQVRLGDRVFLGSSRGAGILLLVIMAAIAVFLVVEALDALGKNDGNFLTDSTWVTDGAKPAFGVAGLVGGTVISAAIAMLIAVPVAVGVALFITHYAPRRVAQTLGYIVDLLAAVPSVVFGLWGLVFLSPKLIGLHTWLSDYLGWIPIFDKDDAGATARTLFTCGIILAIMVLPIIAAVTREVFLQVPRAHEEAALALGATRWEMIRTAVLPFGKPGIISASMLGLGRALGETIAVAMVLSSSQELVFKFLDPGGNTIAANIANQFGESNELGRGALIASGLVLFFLTLLVNGAARVVINRHKEFSGANA</sequence>
<evidence type="ECO:0000256" key="2">
    <source>
        <dbReference type="ARBA" id="ARBA00007069"/>
    </source>
</evidence>
<keyword evidence="5 10" id="KW-0592">Phosphate transport</keyword>
<dbReference type="Proteomes" id="UP001165378">
    <property type="component" value="Unassembled WGS sequence"/>
</dbReference>
<dbReference type="InterPro" id="IPR011864">
    <property type="entry name" value="Phosphate_PstC"/>
</dbReference>
<dbReference type="EMBL" id="JAKFHA010000002">
    <property type="protein sequence ID" value="MCF2526851.1"/>
    <property type="molecule type" value="Genomic_DNA"/>
</dbReference>
<comment type="function">
    <text evidence="10">Part of the binding-protein-dependent transport system for phosphate; probably responsible for the translocation of the substrate across the membrane.</text>
</comment>
<dbReference type="Pfam" id="PF00528">
    <property type="entry name" value="BPD_transp_1"/>
    <property type="match status" value="1"/>
</dbReference>
<evidence type="ECO:0000256" key="1">
    <source>
        <dbReference type="ARBA" id="ARBA00004651"/>
    </source>
</evidence>
<evidence type="ECO:0000256" key="6">
    <source>
        <dbReference type="ARBA" id="ARBA00022692"/>
    </source>
</evidence>
<reference evidence="13" key="1">
    <citation type="submission" date="2022-01" db="EMBL/GenBank/DDBJ databases">
        <title>Genome-Based Taxonomic Classification of the Phylum Actinobacteria.</title>
        <authorList>
            <person name="Gao Y."/>
        </authorList>
    </citation>
    <scope>NUCLEOTIDE SEQUENCE</scope>
    <source>
        <strain evidence="13">KLBMP 8922</strain>
    </source>
</reference>
<dbReference type="GO" id="GO:0005886">
    <property type="term" value="C:plasma membrane"/>
    <property type="evidence" value="ECO:0007669"/>
    <property type="project" value="UniProtKB-SubCell"/>
</dbReference>
<keyword evidence="4 10" id="KW-1003">Cell membrane</keyword>
<evidence type="ECO:0000313" key="14">
    <source>
        <dbReference type="Proteomes" id="UP001165378"/>
    </source>
</evidence>
<keyword evidence="14" id="KW-1185">Reference proteome</keyword>
<dbReference type="CDD" id="cd06261">
    <property type="entry name" value="TM_PBP2"/>
    <property type="match status" value="1"/>
</dbReference>
<evidence type="ECO:0000256" key="9">
    <source>
        <dbReference type="RuleBase" id="RU363032"/>
    </source>
</evidence>
<feature type="compositionally biased region" description="Basic and acidic residues" evidence="11">
    <location>
        <begin position="24"/>
        <end position="35"/>
    </location>
</feature>
<name>A0AA41PX66_9ACTN</name>
<dbReference type="GO" id="GO:0005315">
    <property type="term" value="F:phosphate transmembrane transporter activity"/>
    <property type="evidence" value="ECO:0007669"/>
    <property type="project" value="InterPro"/>
</dbReference>
<dbReference type="PANTHER" id="PTHR30425:SF1">
    <property type="entry name" value="PHOSPHATE TRANSPORT SYSTEM PERMEASE PROTEIN PSTC"/>
    <property type="match status" value="1"/>
</dbReference>
<dbReference type="GO" id="GO:0006817">
    <property type="term" value="P:phosphate ion transport"/>
    <property type="evidence" value="ECO:0007669"/>
    <property type="project" value="UniProtKB-KW"/>
</dbReference>
<dbReference type="PROSITE" id="PS50928">
    <property type="entry name" value="ABC_TM1"/>
    <property type="match status" value="1"/>
</dbReference>
<feature type="transmembrane region" description="Helical" evidence="9">
    <location>
        <begin position="101"/>
        <end position="133"/>
    </location>
</feature>
<evidence type="ECO:0000256" key="4">
    <source>
        <dbReference type="ARBA" id="ARBA00022475"/>
    </source>
</evidence>
<feature type="transmembrane region" description="Helical" evidence="9">
    <location>
        <begin position="316"/>
        <end position="339"/>
    </location>
</feature>
<dbReference type="Gene3D" id="1.10.3720.10">
    <property type="entry name" value="MetI-like"/>
    <property type="match status" value="1"/>
</dbReference>
<dbReference type="AlphaFoldDB" id="A0AA41PX66"/>
<evidence type="ECO:0000259" key="12">
    <source>
        <dbReference type="PROSITE" id="PS50928"/>
    </source>
</evidence>
<organism evidence="13 14">
    <name type="scientific">Yinghuangia soli</name>
    <dbReference type="NCBI Taxonomy" id="2908204"/>
    <lineage>
        <taxon>Bacteria</taxon>
        <taxon>Bacillati</taxon>
        <taxon>Actinomycetota</taxon>
        <taxon>Actinomycetes</taxon>
        <taxon>Kitasatosporales</taxon>
        <taxon>Streptomycetaceae</taxon>
        <taxon>Yinghuangia</taxon>
    </lineage>
</organism>
<comment type="caution">
    <text evidence="13">The sequence shown here is derived from an EMBL/GenBank/DDBJ whole genome shotgun (WGS) entry which is preliminary data.</text>
</comment>
<dbReference type="SUPFAM" id="SSF161098">
    <property type="entry name" value="MetI-like"/>
    <property type="match status" value="1"/>
</dbReference>
<evidence type="ECO:0000256" key="10">
    <source>
        <dbReference type="RuleBase" id="RU363054"/>
    </source>
</evidence>
<feature type="region of interest" description="Disordered" evidence="11">
    <location>
        <begin position="1"/>
        <end position="40"/>
    </location>
</feature>
<feature type="transmembrane region" description="Helical" evidence="9">
    <location>
        <begin position="58"/>
        <end position="81"/>
    </location>
</feature>
<evidence type="ECO:0000256" key="7">
    <source>
        <dbReference type="ARBA" id="ARBA00022989"/>
    </source>
</evidence>
<evidence type="ECO:0000256" key="3">
    <source>
        <dbReference type="ARBA" id="ARBA00022448"/>
    </source>
</evidence>
<dbReference type="RefSeq" id="WP_235050980.1">
    <property type="nucleotide sequence ID" value="NZ_JAKFHA010000002.1"/>
</dbReference>
<evidence type="ECO:0000313" key="13">
    <source>
        <dbReference type="EMBL" id="MCF2526851.1"/>
    </source>
</evidence>
<comment type="subcellular location">
    <subcellularLocation>
        <location evidence="1 9">Cell membrane</location>
        <topology evidence="1 9">Multi-pass membrane protein</topology>
    </subcellularLocation>
</comment>
<dbReference type="InterPro" id="IPR051124">
    <property type="entry name" value="Phosphate_Transport_Permease"/>
</dbReference>
<feature type="transmembrane region" description="Helical" evidence="9">
    <location>
        <begin position="201"/>
        <end position="219"/>
    </location>
</feature>
<dbReference type="NCBIfam" id="TIGR02138">
    <property type="entry name" value="phosphate_pstC"/>
    <property type="match status" value="1"/>
</dbReference>
<comment type="caution">
    <text evidence="10">Lacks conserved residue(s) required for the propagation of feature annotation.</text>
</comment>